<feature type="domain" description="Methyltransferase type 12" evidence="1">
    <location>
        <begin position="61"/>
        <end position="153"/>
    </location>
</feature>
<dbReference type="RefSeq" id="WP_189784892.1">
    <property type="nucleotide sequence ID" value="NZ_BNAT01000019.1"/>
</dbReference>
<dbReference type="AlphaFoldDB" id="A0A919DD91"/>
<dbReference type="Proteomes" id="UP000603227">
    <property type="component" value="Unassembled WGS sequence"/>
</dbReference>
<sequence length="409" mass="44981">MNPSNGHEAVIGGFYTESPYPWRAHTLQQPLDPELYPALLSQAVGDFGHRRVGPDGAVWVAGCGVNQALITAQRHPAARVVGTDVSEGSLALCNEGRKELSLDNLELRKEGLTAARYHEEFDYIVCTGVLHHNPDPSALLQRLAAALRPTGVLEVMVYNTYHRRNPVAFQQATRLLAGDTGSVAGTGRALAEALDIRNSLASDLAETRLQPDAAFADTWLNPYELTFTVDEFRALAERCGLLLEAPRIGPDDHSGEAALWDVVLHDAALQERYEACDDHTRWRITQLLLAEESPYNWFYLRRADAPLPAPSDASRNAAFLAARAEPVAAAQRTWALHGAEGYRVLVESSPLPTMPVAPEFRALWEHLTPERTVGQTCTRLGLPTDAQTVRRMRAQLTTPEFPYVLSVPA</sequence>
<name>A0A919DD91_9ACTN</name>
<dbReference type="CDD" id="cd02440">
    <property type="entry name" value="AdoMet_MTases"/>
    <property type="match status" value="1"/>
</dbReference>
<dbReference type="Gene3D" id="3.40.50.150">
    <property type="entry name" value="Vaccinia Virus protein VP39"/>
    <property type="match status" value="1"/>
</dbReference>
<evidence type="ECO:0000313" key="3">
    <source>
        <dbReference type="Proteomes" id="UP000603227"/>
    </source>
</evidence>
<organism evidence="2 3">
    <name type="scientific">Streptomyces capitiformicae</name>
    <dbReference type="NCBI Taxonomy" id="2014920"/>
    <lineage>
        <taxon>Bacteria</taxon>
        <taxon>Bacillati</taxon>
        <taxon>Actinomycetota</taxon>
        <taxon>Actinomycetes</taxon>
        <taxon>Kitasatosporales</taxon>
        <taxon>Streptomycetaceae</taxon>
        <taxon>Streptomyces</taxon>
    </lineage>
</organism>
<dbReference type="EMBL" id="BNAT01000019">
    <property type="protein sequence ID" value="GHE34665.1"/>
    <property type="molecule type" value="Genomic_DNA"/>
</dbReference>
<reference evidence="2" key="2">
    <citation type="submission" date="2020-09" db="EMBL/GenBank/DDBJ databases">
        <authorList>
            <person name="Sun Q."/>
            <person name="Zhou Y."/>
        </authorList>
    </citation>
    <scope>NUCLEOTIDE SEQUENCE</scope>
    <source>
        <strain evidence="2">CGMCC 4.7403</strain>
    </source>
</reference>
<gene>
    <name evidence="2" type="ORF">GCM10017771_52380</name>
</gene>
<dbReference type="SUPFAM" id="SSF53335">
    <property type="entry name" value="S-adenosyl-L-methionine-dependent methyltransferases"/>
    <property type="match status" value="1"/>
</dbReference>
<dbReference type="Pfam" id="PF08242">
    <property type="entry name" value="Methyltransf_12"/>
    <property type="match status" value="1"/>
</dbReference>
<accession>A0A919DD91</accession>
<keyword evidence="3" id="KW-1185">Reference proteome</keyword>
<evidence type="ECO:0000313" key="2">
    <source>
        <dbReference type="EMBL" id="GHE34665.1"/>
    </source>
</evidence>
<dbReference type="InterPro" id="IPR029063">
    <property type="entry name" value="SAM-dependent_MTases_sf"/>
</dbReference>
<comment type="caution">
    <text evidence="2">The sequence shown here is derived from an EMBL/GenBank/DDBJ whole genome shotgun (WGS) entry which is preliminary data.</text>
</comment>
<dbReference type="InterPro" id="IPR013217">
    <property type="entry name" value="Methyltransf_12"/>
</dbReference>
<evidence type="ECO:0000259" key="1">
    <source>
        <dbReference type="Pfam" id="PF08242"/>
    </source>
</evidence>
<protein>
    <recommendedName>
        <fullName evidence="1">Methyltransferase type 12 domain-containing protein</fullName>
    </recommendedName>
</protein>
<proteinExistence type="predicted"/>
<reference evidence="2" key="1">
    <citation type="journal article" date="2014" name="Int. J. Syst. Evol. Microbiol.">
        <title>Complete genome sequence of Corynebacterium casei LMG S-19264T (=DSM 44701T), isolated from a smear-ripened cheese.</title>
        <authorList>
            <consortium name="US DOE Joint Genome Institute (JGI-PGF)"/>
            <person name="Walter F."/>
            <person name="Albersmeier A."/>
            <person name="Kalinowski J."/>
            <person name="Ruckert C."/>
        </authorList>
    </citation>
    <scope>NUCLEOTIDE SEQUENCE</scope>
    <source>
        <strain evidence="2">CGMCC 4.7403</strain>
    </source>
</reference>